<evidence type="ECO:0000313" key="8">
    <source>
        <dbReference type="EMBL" id="MBB5783169.1"/>
    </source>
</evidence>
<dbReference type="GO" id="GO:0003824">
    <property type="term" value="F:catalytic activity"/>
    <property type="evidence" value="ECO:0007669"/>
    <property type="project" value="InterPro"/>
</dbReference>
<feature type="region of interest" description="Disordered" evidence="5">
    <location>
        <begin position="218"/>
        <end position="237"/>
    </location>
</feature>
<dbReference type="InterPro" id="IPR029061">
    <property type="entry name" value="THDP-binding"/>
</dbReference>
<dbReference type="CDD" id="cd09319">
    <property type="entry name" value="TDT_like_1"/>
    <property type="match status" value="1"/>
</dbReference>
<evidence type="ECO:0000256" key="3">
    <source>
        <dbReference type="ARBA" id="ARBA00022989"/>
    </source>
</evidence>
<feature type="transmembrane region" description="Helical" evidence="6">
    <location>
        <begin position="341"/>
        <end position="365"/>
    </location>
</feature>
<comment type="subcellular location">
    <subcellularLocation>
        <location evidence="1">Membrane</location>
        <topology evidence="1">Multi-pass membrane protein</topology>
    </subcellularLocation>
</comment>
<dbReference type="EMBL" id="JACHMB010000001">
    <property type="protein sequence ID" value="MBB5783169.1"/>
    <property type="molecule type" value="Genomic_DNA"/>
</dbReference>
<feature type="transmembrane region" description="Helical" evidence="6">
    <location>
        <begin position="510"/>
        <end position="528"/>
    </location>
</feature>
<evidence type="ECO:0000256" key="1">
    <source>
        <dbReference type="ARBA" id="ARBA00004141"/>
    </source>
</evidence>
<dbReference type="Gene3D" id="1.50.10.150">
    <property type="entry name" value="Voltage-dependent anion channel"/>
    <property type="match status" value="1"/>
</dbReference>
<feature type="transmembrane region" description="Helical" evidence="6">
    <location>
        <begin position="281"/>
        <end position="304"/>
    </location>
</feature>
<proteinExistence type="predicted"/>
<dbReference type="SUPFAM" id="SSF52518">
    <property type="entry name" value="Thiamin diphosphate-binding fold (THDP-binding)"/>
    <property type="match status" value="1"/>
</dbReference>
<comment type="caution">
    <text evidence="8">The sequence shown here is derived from an EMBL/GenBank/DDBJ whole genome shotgun (WGS) entry which is preliminary data.</text>
</comment>
<dbReference type="GO" id="GO:0030976">
    <property type="term" value="F:thiamine pyrophosphate binding"/>
    <property type="evidence" value="ECO:0007669"/>
    <property type="project" value="InterPro"/>
</dbReference>
<evidence type="ECO:0000256" key="4">
    <source>
        <dbReference type="ARBA" id="ARBA00023136"/>
    </source>
</evidence>
<evidence type="ECO:0000259" key="7">
    <source>
        <dbReference type="Pfam" id="PF02775"/>
    </source>
</evidence>
<feature type="transmembrane region" description="Helical" evidence="6">
    <location>
        <begin position="474"/>
        <end position="498"/>
    </location>
</feature>
<dbReference type="PANTHER" id="PTHR42981">
    <property type="entry name" value="PYRUVATE DEHYDROGENASE [UBIQUINONE]"/>
    <property type="match status" value="1"/>
</dbReference>
<dbReference type="Pfam" id="PF03595">
    <property type="entry name" value="SLAC1"/>
    <property type="match status" value="1"/>
</dbReference>
<dbReference type="InterPro" id="IPR004695">
    <property type="entry name" value="SLAC1/Mae1/Ssu1/TehA"/>
</dbReference>
<dbReference type="GO" id="GO:0055085">
    <property type="term" value="P:transmembrane transport"/>
    <property type="evidence" value="ECO:0007669"/>
    <property type="project" value="InterPro"/>
</dbReference>
<feature type="transmembrane region" description="Helical" evidence="6">
    <location>
        <begin position="316"/>
        <end position="335"/>
    </location>
</feature>
<dbReference type="GO" id="GO:0000287">
    <property type="term" value="F:magnesium ion binding"/>
    <property type="evidence" value="ECO:0007669"/>
    <property type="project" value="UniProtKB-ARBA"/>
</dbReference>
<dbReference type="Gene3D" id="3.40.50.970">
    <property type="match status" value="1"/>
</dbReference>
<dbReference type="InterPro" id="IPR011766">
    <property type="entry name" value="TPP_enzyme_TPP-bd"/>
</dbReference>
<name>A0A7W9GG16_9ACTN</name>
<dbReference type="GO" id="GO:0016020">
    <property type="term" value="C:membrane"/>
    <property type="evidence" value="ECO:0007669"/>
    <property type="project" value="UniProtKB-SubCell"/>
</dbReference>
<feature type="transmembrane region" description="Helical" evidence="6">
    <location>
        <begin position="443"/>
        <end position="462"/>
    </location>
</feature>
<sequence length="579" mass="62738">MVAFTGDGSTMQLGDFLTAVQHRLAIKIVVVRNDTLGLIKWEQMVFLVNMAPFDFVKFAEACAARGMRIEDPGTCADRTREALSWDGPVIIECVVDPHEPPQPAKVKKHQLTALMSALRAGTPNRNRIALQMVKDVLDESSFEAAPGPGAGPDRRGGFRRGRQAPQPHEGETPRVTAARGTRRRLPLTRSVIWVSATAGTSAVILLNTCESVYRAICPTSPDRPGSGDRGDTVESATVERRPPGRWAVLGLLVRRFRVEAFAFVMATGIVSKALDMGGTRMVSAALLVVAGAGFVTLALAYGWWLLRRRTWSAEGGFAVLTIAAASNVLASRILAAGHIGVAVVLLMFGAAVWAVLTYSVPLRLIVSGERHQADGSWFVWVVGTQSVAVATATLTRLFPSAALAVPASVCWAIGLVQYLLIAAIVLARLLARPLRAEELRPHYWIFMGAAAISVLAGAQLLNLPPGVGVVPREFIAGVSLMLWAFCSWLIPLLVALGVWRHVRRRVPLRWEWGLWSMVFPIGMYGVATRELGHSTGMSWIAALGDGEVWPAAAVWLIVFSAMIRASFRLLSDNRAPRMP</sequence>
<feature type="transmembrane region" description="Helical" evidence="6">
    <location>
        <begin position="377"/>
        <end position="398"/>
    </location>
</feature>
<feature type="compositionally biased region" description="Basic and acidic residues" evidence="5">
    <location>
        <begin position="225"/>
        <end position="237"/>
    </location>
</feature>
<reference evidence="8 9" key="1">
    <citation type="submission" date="2020-08" db="EMBL/GenBank/DDBJ databases">
        <title>Sequencing the genomes of 1000 actinobacteria strains.</title>
        <authorList>
            <person name="Klenk H.-P."/>
        </authorList>
    </citation>
    <scope>NUCLEOTIDE SEQUENCE [LARGE SCALE GENOMIC DNA]</scope>
    <source>
        <strain evidence="8 9">DSM 45507</strain>
    </source>
</reference>
<keyword evidence="2 6" id="KW-0812">Transmembrane</keyword>
<dbReference type="AlphaFoldDB" id="A0A7W9GG16"/>
<organism evidence="8 9">
    <name type="scientific">Nonomuraea jabiensis</name>
    <dbReference type="NCBI Taxonomy" id="882448"/>
    <lineage>
        <taxon>Bacteria</taxon>
        <taxon>Bacillati</taxon>
        <taxon>Actinomycetota</taxon>
        <taxon>Actinomycetes</taxon>
        <taxon>Streptosporangiales</taxon>
        <taxon>Streptosporangiaceae</taxon>
        <taxon>Nonomuraea</taxon>
    </lineage>
</organism>
<evidence type="ECO:0000256" key="6">
    <source>
        <dbReference type="SAM" id="Phobius"/>
    </source>
</evidence>
<keyword evidence="9" id="KW-1185">Reference proteome</keyword>
<dbReference type="Proteomes" id="UP000579153">
    <property type="component" value="Unassembled WGS sequence"/>
</dbReference>
<dbReference type="Pfam" id="PF02775">
    <property type="entry name" value="TPP_enzyme_C"/>
    <property type="match status" value="1"/>
</dbReference>
<feature type="region of interest" description="Disordered" evidence="5">
    <location>
        <begin position="140"/>
        <end position="181"/>
    </location>
</feature>
<evidence type="ECO:0000256" key="2">
    <source>
        <dbReference type="ARBA" id="ARBA00022692"/>
    </source>
</evidence>
<gene>
    <name evidence="8" type="ORF">HD596_009925</name>
</gene>
<evidence type="ECO:0000313" key="9">
    <source>
        <dbReference type="Proteomes" id="UP000579153"/>
    </source>
</evidence>
<dbReference type="PANTHER" id="PTHR42981:SF2">
    <property type="entry name" value="PYRUVATE DEHYDROGENASE [UBIQUINONE]"/>
    <property type="match status" value="1"/>
</dbReference>
<feature type="transmembrane region" description="Helical" evidence="6">
    <location>
        <begin position="404"/>
        <end position="431"/>
    </location>
</feature>
<dbReference type="InterPro" id="IPR038665">
    <property type="entry name" value="Voltage-dep_anion_channel_sf"/>
</dbReference>
<keyword evidence="4 6" id="KW-0472">Membrane</keyword>
<keyword evidence="3 6" id="KW-1133">Transmembrane helix</keyword>
<protein>
    <submittedName>
        <fullName evidence="8">Tellurite resistance protein TehA-like permease</fullName>
    </submittedName>
</protein>
<evidence type="ECO:0000256" key="5">
    <source>
        <dbReference type="SAM" id="MobiDB-lite"/>
    </source>
</evidence>
<feature type="domain" description="Thiamine pyrophosphate enzyme TPP-binding" evidence="7">
    <location>
        <begin position="2"/>
        <end position="93"/>
    </location>
</feature>
<accession>A0A7W9GG16</accession>
<feature type="transmembrane region" description="Helical" evidence="6">
    <location>
        <begin position="548"/>
        <end position="567"/>
    </location>
</feature>
<dbReference type="InterPro" id="IPR047211">
    <property type="entry name" value="POXB-like"/>
</dbReference>